<evidence type="ECO:0000313" key="3">
    <source>
        <dbReference type="Proteomes" id="UP001215598"/>
    </source>
</evidence>
<sequence>MAFFDTRSSYVRKHFVALDDSSAILNLTDCPVLRFQRPDGTQEYLHGFLVMTASSLFITAPLYDPARSFSLRSNPENLRNFQILNIYRLVVDGGAGLGGGGGAGGLGGGGGGGGLGGWGGEPTTGPVDWGEYDADEQEGAEDILGELRVVLRYLPPGAEMELRSYVATKEAEEREERKEQEERKQKRVAEFVEAQCLEFEDPNE</sequence>
<dbReference type="AlphaFoldDB" id="A0AAD7KF98"/>
<comment type="caution">
    <text evidence="2">The sequence shown here is derived from an EMBL/GenBank/DDBJ whole genome shotgun (WGS) entry which is preliminary data.</text>
</comment>
<dbReference type="Proteomes" id="UP001215598">
    <property type="component" value="Unassembled WGS sequence"/>
</dbReference>
<reference evidence="2" key="1">
    <citation type="submission" date="2023-03" db="EMBL/GenBank/DDBJ databases">
        <title>Massive genome expansion in bonnet fungi (Mycena s.s.) driven by repeated elements and novel gene families across ecological guilds.</title>
        <authorList>
            <consortium name="Lawrence Berkeley National Laboratory"/>
            <person name="Harder C.B."/>
            <person name="Miyauchi S."/>
            <person name="Viragh M."/>
            <person name="Kuo A."/>
            <person name="Thoen E."/>
            <person name="Andreopoulos B."/>
            <person name="Lu D."/>
            <person name="Skrede I."/>
            <person name="Drula E."/>
            <person name="Henrissat B."/>
            <person name="Morin E."/>
            <person name="Kohler A."/>
            <person name="Barry K."/>
            <person name="LaButti K."/>
            <person name="Morin E."/>
            <person name="Salamov A."/>
            <person name="Lipzen A."/>
            <person name="Mereny Z."/>
            <person name="Hegedus B."/>
            <person name="Baldrian P."/>
            <person name="Stursova M."/>
            <person name="Weitz H."/>
            <person name="Taylor A."/>
            <person name="Grigoriev I.V."/>
            <person name="Nagy L.G."/>
            <person name="Martin F."/>
            <person name="Kauserud H."/>
        </authorList>
    </citation>
    <scope>NUCLEOTIDE SEQUENCE</scope>
    <source>
        <strain evidence="2">CBHHK182m</strain>
    </source>
</reference>
<evidence type="ECO:0000313" key="2">
    <source>
        <dbReference type="EMBL" id="KAJ7784431.1"/>
    </source>
</evidence>
<gene>
    <name evidence="2" type="ORF">B0H16DRAFT_1876882</name>
</gene>
<keyword evidence="3" id="KW-1185">Reference proteome</keyword>
<organism evidence="2 3">
    <name type="scientific">Mycena metata</name>
    <dbReference type="NCBI Taxonomy" id="1033252"/>
    <lineage>
        <taxon>Eukaryota</taxon>
        <taxon>Fungi</taxon>
        <taxon>Dikarya</taxon>
        <taxon>Basidiomycota</taxon>
        <taxon>Agaricomycotina</taxon>
        <taxon>Agaricomycetes</taxon>
        <taxon>Agaricomycetidae</taxon>
        <taxon>Agaricales</taxon>
        <taxon>Marasmiineae</taxon>
        <taxon>Mycenaceae</taxon>
        <taxon>Mycena</taxon>
    </lineage>
</organism>
<protein>
    <submittedName>
        <fullName evidence="2">Uncharacterized protein</fullName>
    </submittedName>
</protein>
<dbReference type="EMBL" id="JARKIB010000002">
    <property type="protein sequence ID" value="KAJ7784431.1"/>
    <property type="molecule type" value="Genomic_DNA"/>
</dbReference>
<name>A0AAD7KF98_9AGAR</name>
<evidence type="ECO:0000256" key="1">
    <source>
        <dbReference type="SAM" id="MobiDB-lite"/>
    </source>
</evidence>
<feature type="compositionally biased region" description="Basic and acidic residues" evidence="1">
    <location>
        <begin position="169"/>
        <end position="185"/>
    </location>
</feature>
<feature type="region of interest" description="Disordered" evidence="1">
    <location>
        <begin position="165"/>
        <end position="185"/>
    </location>
</feature>
<accession>A0AAD7KF98</accession>
<proteinExistence type="predicted"/>